<gene>
    <name evidence="5" type="ORF">GFD25_10550</name>
</gene>
<dbReference type="CDD" id="cd00156">
    <property type="entry name" value="REC"/>
    <property type="match status" value="1"/>
</dbReference>
<dbReference type="PANTHER" id="PTHR37299:SF1">
    <property type="entry name" value="STAGE 0 SPORULATION PROTEIN A HOMOLOG"/>
    <property type="match status" value="1"/>
</dbReference>
<reference evidence="5 6" key="1">
    <citation type="submission" date="2019-10" db="EMBL/GenBank/DDBJ databases">
        <title>Bifidobacterium from non-human primates.</title>
        <authorList>
            <person name="Modesto M."/>
        </authorList>
    </citation>
    <scope>NUCLEOTIDE SEQUENCE [LARGE SCALE GENOMIC DNA]</scope>
    <source>
        <strain evidence="5 6">TRE17</strain>
    </source>
</reference>
<dbReference type="SMART" id="SM00448">
    <property type="entry name" value="REC"/>
    <property type="match status" value="1"/>
</dbReference>
<comment type="caution">
    <text evidence="5">The sequence shown here is derived from an EMBL/GenBank/DDBJ whole genome shotgun (WGS) entry which is preliminary data.</text>
</comment>
<dbReference type="GO" id="GO:0003677">
    <property type="term" value="F:DNA binding"/>
    <property type="evidence" value="ECO:0007669"/>
    <property type="project" value="InterPro"/>
</dbReference>
<dbReference type="SMART" id="SM00850">
    <property type="entry name" value="LytTR"/>
    <property type="match status" value="1"/>
</dbReference>
<organism evidence="5 6">
    <name type="scientific">Bifidobacterium aerophilum</name>
    <dbReference type="NCBI Taxonomy" id="1798155"/>
    <lineage>
        <taxon>Bacteria</taxon>
        <taxon>Bacillati</taxon>
        <taxon>Actinomycetota</taxon>
        <taxon>Actinomycetes</taxon>
        <taxon>Bifidobacteriales</taxon>
        <taxon>Bifidobacteriaceae</taxon>
        <taxon>Bifidobacterium</taxon>
    </lineage>
</organism>
<feature type="modified residue" description="4-aspartylphosphate" evidence="1">
    <location>
        <position position="92"/>
    </location>
</feature>
<dbReference type="Proteomes" id="UP000469194">
    <property type="component" value="Unassembled WGS sequence"/>
</dbReference>
<keyword evidence="1" id="KW-0597">Phosphoprotein</keyword>
<dbReference type="Pfam" id="PF00072">
    <property type="entry name" value="Response_reg"/>
    <property type="match status" value="1"/>
</dbReference>
<proteinExistence type="predicted"/>
<dbReference type="Gene3D" id="3.40.50.2300">
    <property type="match status" value="1"/>
</dbReference>
<evidence type="ECO:0000256" key="2">
    <source>
        <dbReference type="SAM" id="MobiDB-lite"/>
    </source>
</evidence>
<name>A0A6N9Z706_9BIFI</name>
<dbReference type="SUPFAM" id="SSF52172">
    <property type="entry name" value="CheY-like"/>
    <property type="match status" value="1"/>
</dbReference>
<protein>
    <submittedName>
        <fullName evidence="5">Response regulator</fullName>
    </submittedName>
</protein>
<keyword evidence="6" id="KW-1185">Reference proteome</keyword>
<evidence type="ECO:0000259" key="4">
    <source>
        <dbReference type="PROSITE" id="PS50930"/>
    </source>
</evidence>
<dbReference type="PANTHER" id="PTHR37299">
    <property type="entry name" value="TRANSCRIPTIONAL REGULATOR-RELATED"/>
    <property type="match status" value="1"/>
</dbReference>
<feature type="region of interest" description="Disordered" evidence="2">
    <location>
        <begin position="1"/>
        <end position="27"/>
    </location>
</feature>
<dbReference type="AlphaFoldDB" id="A0A6N9Z706"/>
<dbReference type="Pfam" id="PF04397">
    <property type="entry name" value="LytTR"/>
    <property type="match status" value="1"/>
</dbReference>
<dbReference type="EMBL" id="WHZW01000025">
    <property type="protein sequence ID" value="NEG90412.1"/>
    <property type="molecule type" value="Genomic_DNA"/>
</dbReference>
<accession>A0A6N9Z706</accession>
<evidence type="ECO:0000259" key="3">
    <source>
        <dbReference type="PROSITE" id="PS50110"/>
    </source>
</evidence>
<evidence type="ECO:0000313" key="6">
    <source>
        <dbReference type="Proteomes" id="UP000469194"/>
    </source>
</evidence>
<sequence>MPVGLPAAGTNRRESGRNRTVAAGGRNAADGYHEGMVAIAVVEDEREFSETLKEHLHRYAGERHATLQVDCFSDGADFIERFHGQYQIVFMDIVMPQMGGLDAARQLRTLDADVCLIFITSMAQYAIRGYEVDAMDFVLKPVPYDLFAIKMDKAMARLPVDDVIHVPVAGGMRSIRFSQIRYVESNKHYLHFHTQEGEFRIRETMGSIVDRFPERSFIQIRNSILVNMAYVTGVTSTEVQVGSETLPLARSYRTEFRGRLAAYMAGGVR</sequence>
<dbReference type="PROSITE" id="PS50930">
    <property type="entry name" value="HTH_LYTTR"/>
    <property type="match status" value="1"/>
</dbReference>
<dbReference type="InterPro" id="IPR001789">
    <property type="entry name" value="Sig_transdc_resp-reg_receiver"/>
</dbReference>
<feature type="domain" description="HTH LytTR-type" evidence="4">
    <location>
        <begin position="164"/>
        <end position="262"/>
    </location>
</feature>
<evidence type="ECO:0000313" key="5">
    <source>
        <dbReference type="EMBL" id="NEG90412.1"/>
    </source>
</evidence>
<dbReference type="InterPro" id="IPR011006">
    <property type="entry name" value="CheY-like_superfamily"/>
</dbReference>
<dbReference type="Gene3D" id="2.40.50.1020">
    <property type="entry name" value="LytTr DNA-binding domain"/>
    <property type="match status" value="1"/>
</dbReference>
<dbReference type="InterPro" id="IPR007492">
    <property type="entry name" value="LytTR_DNA-bd_dom"/>
</dbReference>
<dbReference type="InterPro" id="IPR046947">
    <property type="entry name" value="LytR-like"/>
</dbReference>
<dbReference type="PROSITE" id="PS50110">
    <property type="entry name" value="RESPONSE_REGULATORY"/>
    <property type="match status" value="1"/>
</dbReference>
<evidence type="ECO:0000256" key="1">
    <source>
        <dbReference type="PROSITE-ProRule" id="PRU00169"/>
    </source>
</evidence>
<dbReference type="GO" id="GO:0000156">
    <property type="term" value="F:phosphorelay response regulator activity"/>
    <property type="evidence" value="ECO:0007669"/>
    <property type="project" value="InterPro"/>
</dbReference>
<feature type="domain" description="Response regulatory" evidence="3">
    <location>
        <begin position="38"/>
        <end position="155"/>
    </location>
</feature>